<evidence type="ECO:0000313" key="2">
    <source>
        <dbReference type="EMBL" id="MEF2966076.1"/>
    </source>
</evidence>
<dbReference type="PROSITE" id="PS50943">
    <property type="entry name" value="HTH_CROC1"/>
    <property type="match status" value="1"/>
</dbReference>
<dbReference type="Proteomes" id="UP001306950">
    <property type="component" value="Unassembled WGS sequence"/>
</dbReference>
<name>A0ABU7VS93_9BACL</name>
<evidence type="ECO:0000313" key="3">
    <source>
        <dbReference type="Proteomes" id="UP001306950"/>
    </source>
</evidence>
<feature type="domain" description="HTH cro/C1-type" evidence="1">
    <location>
        <begin position="4"/>
        <end position="58"/>
    </location>
</feature>
<comment type="caution">
    <text evidence="2">The sequence shown here is derived from an EMBL/GenBank/DDBJ whole genome shotgun (WGS) entry which is preliminary data.</text>
</comment>
<accession>A0ABU7VS93</accession>
<keyword evidence="3" id="KW-1185">Reference proteome</keyword>
<reference evidence="2 3" key="1">
    <citation type="submission" date="2024-02" db="EMBL/GenBank/DDBJ databases">
        <title>A nitrogen-fixing paenibacillus bacterium.</title>
        <authorList>
            <person name="Zhang W.L."/>
            <person name="Chen S.F."/>
        </authorList>
    </citation>
    <scope>NUCLEOTIDE SEQUENCE [LARGE SCALE GENOMIC DNA]</scope>
    <source>
        <strain evidence="2 3">M1</strain>
    </source>
</reference>
<proteinExistence type="predicted"/>
<dbReference type="InterPro" id="IPR001387">
    <property type="entry name" value="Cro/C1-type_HTH"/>
</dbReference>
<gene>
    <name evidence="2" type="ORF">V3851_09550</name>
</gene>
<dbReference type="RefSeq" id="WP_331846292.1">
    <property type="nucleotide sequence ID" value="NZ_JAZHPZ010000003.1"/>
</dbReference>
<dbReference type="Gene3D" id="1.10.260.40">
    <property type="entry name" value="lambda repressor-like DNA-binding domains"/>
    <property type="match status" value="1"/>
</dbReference>
<dbReference type="Pfam" id="PF01381">
    <property type="entry name" value="HTH_3"/>
    <property type="match status" value="1"/>
</dbReference>
<dbReference type="EMBL" id="JAZHPZ010000003">
    <property type="protein sequence ID" value="MEF2966076.1"/>
    <property type="molecule type" value="Genomic_DNA"/>
</dbReference>
<evidence type="ECO:0000259" key="1">
    <source>
        <dbReference type="PROSITE" id="PS50943"/>
    </source>
</evidence>
<dbReference type="InterPro" id="IPR010982">
    <property type="entry name" value="Lambda_DNA-bd_dom_sf"/>
</dbReference>
<protein>
    <submittedName>
        <fullName evidence="2">Helix-turn-helix transcriptional regulator</fullName>
    </submittedName>
</protein>
<dbReference type="CDD" id="cd00093">
    <property type="entry name" value="HTH_XRE"/>
    <property type="match status" value="1"/>
</dbReference>
<organism evidence="2 3">
    <name type="scientific">Paenibacillus haidiansis</name>
    <dbReference type="NCBI Taxonomy" id="1574488"/>
    <lineage>
        <taxon>Bacteria</taxon>
        <taxon>Bacillati</taxon>
        <taxon>Bacillota</taxon>
        <taxon>Bacilli</taxon>
        <taxon>Bacillales</taxon>
        <taxon>Paenibacillaceae</taxon>
        <taxon>Paenibacillus</taxon>
    </lineage>
</organism>
<dbReference type="SUPFAM" id="SSF47413">
    <property type="entry name" value="lambda repressor-like DNA-binding domains"/>
    <property type="match status" value="1"/>
</dbReference>
<sequence length="59" mass="6805">MWKISEIRSNNGITLEEAADHLGMSMSTLQHFEEHPEDIRLSDALLLADLYKVEITMLF</sequence>
<dbReference type="SMART" id="SM00530">
    <property type="entry name" value="HTH_XRE"/>
    <property type="match status" value="1"/>
</dbReference>